<comment type="caution">
    <text evidence="3">The sequence shown here is derived from an EMBL/GenBank/DDBJ whole genome shotgun (WGS) entry which is preliminary data.</text>
</comment>
<feature type="transmembrane region" description="Helical" evidence="2">
    <location>
        <begin position="138"/>
        <end position="157"/>
    </location>
</feature>
<evidence type="ECO:0000313" key="3">
    <source>
        <dbReference type="EMBL" id="GID13905.1"/>
    </source>
</evidence>
<dbReference type="PANTHER" id="PTHR36974">
    <property type="entry name" value="MEMBRANE PROTEIN-RELATED"/>
    <property type="match status" value="1"/>
</dbReference>
<feature type="transmembrane region" description="Helical" evidence="2">
    <location>
        <begin position="114"/>
        <end position="132"/>
    </location>
</feature>
<accession>A0A8J3J3E2</accession>
<keyword evidence="2" id="KW-0812">Transmembrane</keyword>
<sequence length="188" mass="19443">MTATDRHTAATDPRTRSSSTPTRPLPPHDPAPAPRRRPPRLVRFVLGNVTLTALVLGALVTAGLGLVVPALAGSQTALRGGLFLLFLIAASGRVGPPRAALVAMVPPRLPRPALLVALTGVLEVAGAVGLLLPATYRLAAFLLGLLLIAVFPANVYAARHHVGLPSRLVPRTLEQILYLGVAAAVAVA</sequence>
<feature type="compositionally biased region" description="Basic and acidic residues" evidence="1">
    <location>
        <begin position="1"/>
        <end position="15"/>
    </location>
</feature>
<feature type="compositionally biased region" description="Pro residues" evidence="1">
    <location>
        <begin position="23"/>
        <end position="33"/>
    </location>
</feature>
<evidence type="ECO:0000313" key="4">
    <source>
        <dbReference type="Proteomes" id="UP000612808"/>
    </source>
</evidence>
<keyword evidence="2" id="KW-1133">Transmembrane helix</keyword>
<organism evidence="3 4">
    <name type="scientific">Actinocatenispora rupis</name>
    <dbReference type="NCBI Taxonomy" id="519421"/>
    <lineage>
        <taxon>Bacteria</taxon>
        <taxon>Bacillati</taxon>
        <taxon>Actinomycetota</taxon>
        <taxon>Actinomycetes</taxon>
        <taxon>Micromonosporales</taxon>
        <taxon>Micromonosporaceae</taxon>
        <taxon>Actinocatenispora</taxon>
    </lineage>
</organism>
<dbReference type="Proteomes" id="UP000612808">
    <property type="component" value="Unassembled WGS sequence"/>
</dbReference>
<dbReference type="RefSeq" id="WP_239076899.1">
    <property type="nucleotide sequence ID" value="NZ_BAAAZM010000014.1"/>
</dbReference>
<keyword evidence="4" id="KW-1185">Reference proteome</keyword>
<dbReference type="AlphaFoldDB" id="A0A8J3J3E2"/>
<feature type="transmembrane region" description="Helical" evidence="2">
    <location>
        <begin position="45"/>
        <end position="71"/>
    </location>
</feature>
<protein>
    <recommendedName>
        <fullName evidence="5">DoxX-like family protein</fullName>
    </recommendedName>
</protein>
<name>A0A8J3J3E2_9ACTN</name>
<dbReference type="EMBL" id="BOMB01000027">
    <property type="protein sequence ID" value="GID13905.1"/>
    <property type="molecule type" value="Genomic_DNA"/>
</dbReference>
<gene>
    <name evidence="3" type="ORF">Aru02nite_47940</name>
</gene>
<reference evidence="3" key="1">
    <citation type="submission" date="2021-01" db="EMBL/GenBank/DDBJ databases">
        <title>Whole genome shotgun sequence of Actinocatenispora rupis NBRC 107355.</title>
        <authorList>
            <person name="Komaki H."/>
            <person name="Tamura T."/>
        </authorList>
    </citation>
    <scope>NUCLEOTIDE SEQUENCE</scope>
    <source>
        <strain evidence="3">NBRC 107355</strain>
    </source>
</reference>
<evidence type="ECO:0000256" key="1">
    <source>
        <dbReference type="SAM" id="MobiDB-lite"/>
    </source>
</evidence>
<proteinExistence type="predicted"/>
<feature type="transmembrane region" description="Helical" evidence="2">
    <location>
        <begin position="77"/>
        <end position="94"/>
    </location>
</feature>
<feature type="region of interest" description="Disordered" evidence="1">
    <location>
        <begin position="1"/>
        <end position="37"/>
    </location>
</feature>
<keyword evidence="2" id="KW-0472">Membrane</keyword>
<evidence type="ECO:0000256" key="2">
    <source>
        <dbReference type="SAM" id="Phobius"/>
    </source>
</evidence>
<evidence type="ECO:0008006" key="5">
    <source>
        <dbReference type="Google" id="ProtNLM"/>
    </source>
</evidence>
<dbReference type="PANTHER" id="PTHR36974:SF1">
    <property type="entry name" value="DOXX FAMILY MEMBRANE PROTEIN"/>
    <property type="match status" value="1"/>
</dbReference>